<dbReference type="PANTHER" id="PTHR13213">
    <property type="entry name" value="MYB-BINDING PROTEIN 1A FAMILY MEMBER"/>
    <property type="match status" value="1"/>
</dbReference>
<dbReference type="FunCoup" id="A0A6J0BQW0">
    <property type="interactions" value="256"/>
</dbReference>
<keyword evidence="4" id="KW-1185">Reference proteome</keyword>
<keyword evidence="2" id="KW-0539">Nucleus</keyword>
<dbReference type="InParanoid" id="A0A6J0BQW0"/>
<dbReference type="InterPro" id="IPR007015">
    <property type="entry name" value="DNA_pol_V/MYBBP1A"/>
</dbReference>
<evidence type="ECO:0000313" key="5">
    <source>
        <dbReference type="RefSeq" id="XP_015516258.2"/>
    </source>
</evidence>
<dbReference type="Pfam" id="PF04931">
    <property type="entry name" value="DNA_pol_phi"/>
    <property type="match status" value="1"/>
</dbReference>
<sequence length="1240" mass="141962">MEDNHMAEDNLPTIKQKAGPTILDSFDKLAGPKENQRIEGAIVLLRHLLQRDSDETHHKELQYALTRLVRGMGTSRADARSGFFTALTTFLSMNSENEVGRILELINSNLHTVERNSKSEQTDVWTGQILVCGALIHSKILLTATLEKQQQVIELLLTAGQKRSYLPFASYSFLIDLIEQLEEKDFKTIVWPILEKELSKPWNEQTLDTFHVLLVISKRYPSIIRRTSLKQYLHSKEIIDKNSITPISALLMEIPMLVCLRNPVYKLFCERLTSTEHVSNFWDLIDQYLAKPTRNKMLVAIEIATFIILNIKDATVIPSLITPNFLQNVLKTVEINRKKPKDEVVVKFRKLLELLVLAMKRDDIQSGTRIALLEKLLLYPGDLLIEKKTSTKVVQMLTTNLNSEGVKKLSEIYKDITAACKPKEKSDFPVAWINKERIYAAQMMTRLIDHSAINAEHEWKLEQLKFLFQLGLCQTPTVGMELAASLKESFYRALDLKLAKLNDLRSILSSLVHYIDSKVFSKKKLELRTPLTEAATNVWKEMMAMIKKLENNPEIEQAVPIFHTMELHMGLQLFSEPEMGINSIQELHSCFERIERKTKKKSEEEPEWVEVVVDLMLSLLSRSSHLLRSLVGCVFPHICPMLTASSIHQILDILDPKNNTNPLSLKKDDDSSSDESSEDEDTVENGDVEEEEDQDEESIETGEEENSDSDSENYSDEEEDEDDTVNDKLRMAVQQALGNAMAETDDEDIDVDQINEEEGHQLDSALANAFKLLRESRRNKKKKPGKNAQALTHFRVRVVDLLEIYLDSNPSMALTLNILLPLVALLEFSIKDQHQKPLQHRVRSCLKRLSNVKKFSSIDDVTSDLLADILRALIDKGSRSAPVYHEMGDKLTESCTFLVRCSQQISAKDDQIQNIYTEILRTFFKKRDCVLPPMLFKSVLNLQWIGNWQLAPLLVEFAFDNEIRPFRRNQALELLDIFYHNNRLIQTDRSHAKIRKVMETNISHKSVELLEELGQNKNTEATHRVKQKFVYLLFTLLHTIKHQHQSSFCDWEAVGTTMAIYRSKSSLAKDAKRAYNRLANQLGVEVNTIQNQKKEEKIESCEHAESNGHNVETGSTDDDKSSEDSKERDKQTKKLNKKKQKNKSKQKDIQQLKKVTRELRMKAMSDGFSSVDFSAVPVHYINDVDMEITADGESSRNCEVLAINMLQNSTDLQSGKRVSPKKRSASESQNIPFKTSKKKK</sequence>
<evidence type="ECO:0000256" key="1">
    <source>
        <dbReference type="ARBA" id="ARBA00004123"/>
    </source>
</evidence>
<protein>
    <submittedName>
        <fullName evidence="5">Myb-binding protein 1A-like protein</fullName>
    </submittedName>
</protein>
<proteinExistence type="predicted"/>
<feature type="region of interest" description="Disordered" evidence="3">
    <location>
        <begin position="658"/>
        <end position="726"/>
    </location>
</feature>
<feature type="compositionally biased region" description="Basic and acidic residues" evidence="3">
    <location>
        <begin position="1117"/>
        <end position="1132"/>
    </location>
</feature>
<dbReference type="GO" id="GO:0005730">
    <property type="term" value="C:nucleolus"/>
    <property type="evidence" value="ECO:0007669"/>
    <property type="project" value="InterPro"/>
</dbReference>
<accession>A0A6J0BQW0</accession>
<feature type="compositionally biased region" description="Basic and acidic residues" evidence="3">
    <location>
        <begin position="1092"/>
        <end position="1106"/>
    </location>
</feature>
<feature type="compositionally biased region" description="Basic residues" evidence="3">
    <location>
        <begin position="1133"/>
        <end position="1144"/>
    </location>
</feature>
<feature type="region of interest" description="Disordered" evidence="3">
    <location>
        <begin position="1208"/>
        <end position="1240"/>
    </location>
</feature>
<dbReference type="GO" id="GO:0003714">
    <property type="term" value="F:transcription corepressor activity"/>
    <property type="evidence" value="ECO:0007669"/>
    <property type="project" value="TreeGrafter"/>
</dbReference>
<dbReference type="GO" id="GO:0043565">
    <property type="term" value="F:sequence-specific DNA binding"/>
    <property type="evidence" value="ECO:0007669"/>
    <property type="project" value="TreeGrafter"/>
</dbReference>
<feature type="compositionally biased region" description="Acidic residues" evidence="3">
    <location>
        <begin position="671"/>
        <end position="724"/>
    </location>
</feature>
<evidence type="ECO:0000313" key="4">
    <source>
        <dbReference type="Proteomes" id="UP000829291"/>
    </source>
</evidence>
<dbReference type="GeneID" id="107221691"/>
<dbReference type="AlphaFoldDB" id="A0A6J0BQW0"/>
<gene>
    <name evidence="5" type="primary">LOC107221691</name>
</gene>
<reference evidence="5" key="1">
    <citation type="submission" date="2025-08" db="UniProtKB">
        <authorList>
            <consortium name="RefSeq"/>
        </authorList>
    </citation>
    <scope>IDENTIFICATION</scope>
    <source>
        <tissue evidence="5">Thorax and Abdomen</tissue>
    </source>
</reference>
<feature type="region of interest" description="Disordered" evidence="3">
    <location>
        <begin position="1091"/>
        <end position="1152"/>
    </location>
</feature>
<dbReference type="Proteomes" id="UP000829291">
    <property type="component" value="Chromosome 2"/>
</dbReference>
<dbReference type="RefSeq" id="XP_015516258.2">
    <property type="nucleotide sequence ID" value="XM_015660772.2"/>
</dbReference>
<organism evidence="5">
    <name type="scientific">Neodiprion lecontei</name>
    <name type="common">Redheaded pine sawfly</name>
    <dbReference type="NCBI Taxonomy" id="441921"/>
    <lineage>
        <taxon>Eukaryota</taxon>
        <taxon>Metazoa</taxon>
        <taxon>Ecdysozoa</taxon>
        <taxon>Arthropoda</taxon>
        <taxon>Hexapoda</taxon>
        <taxon>Insecta</taxon>
        <taxon>Pterygota</taxon>
        <taxon>Neoptera</taxon>
        <taxon>Endopterygota</taxon>
        <taxon>Hymenoptera</taxon>
        <taxon>Tenthredinoidea</taxon>
        <taxon>Diprionidae</taxon>
        <taxon>Diprioninae</taxon>
        <taxon>Neodiprion</taxon>
    </lineage>
</organism>
<evidence type="ECO:0000256" key="2">
    <source>
        <dbReference type="ARBA" id="ARBA00023242"/>
    </source>
</evidence>
<dbReference type="OrthoDB" id="342531at2759"/>
<name>A0A6J0BQW0_NEOLC</name>
<dbReference type="PANTHER" id="PTHR13213:SF2">
    <property type="entry name" value="MYB-BINDING PROTEIN 1A"/>
    <property type="match status" value="1"/>
</dbReference>
<dbReference type="GO" id="GO:0003723">
    <property type="term" value="F:RNA binding"/>
    <property type="evidence" value="ECO:0007669"/>
    <property type="project" value="TreeGrafter"/>
</dbReference>
<comment type="subcellular location">
    <subcellularLocation>
        <location evidence="1">Nucleus</location>
    </subcellularLocation>
</comment>
<evidence type="ECO:0000256" key="3">
    <source>
        <dbReference type="SAM" id="MobiDB-lite"/>
    </source>
</evidence>
<dbReference type="KEGG" id="nlo:107221691"/>